<dbReference type="Gene3D" id="3.40.50.2000">
    <property type="entry name" value="Glycogen Phosphorylase B"/>
    <property type="match status" value="2"/>
</dbReference>
<dbReference type="OrthoDB" id="5290958at2"/>
<sequence>MRFLFVGTHPENTGAATHFVALAQALVESGHDVDAILRPDTLIWQGLAYSGVRCRPGFFRNALDPRGYATVRRQIAEARPDWIVGNFGKEYWPLVLIGRALGIPVALFRHRTPPMKRLSALLLPRLASRFFAVSQHARQAYLDRGIPAQRVQVLYNPVNASLFRPDADAGAAMRASLGIPDDAIVLGYVGRMHTGKGVFPLLEAASAAMRREPRLYCLWVGDGPDAARLQALAAADTGVGSRHRFAGWNNHTADYFRSLSMLAFPSIATETFGRVSIEAQACGVPVLASDIGGVPETLADGESGRLLPPGDVAAWCEAILALCNDATRQHMGSTAREFVLQHFATHVIAREFVVQLQPAAAGQASAGLDRLGATSG</sequence>
<keyword evidence="3" id="KW-0808">Transferase</keyword>
<dbReference type="GO" id="GO:0016758">
    <property type="term" value="F:hexosyltransferase activity"/>
    <property type="evidence" value="ECO:0007669"/>
    <property type="project" value="TreeGrafter"/>
</dbReference>
<dbReference type="RefSeq" id="WP_063673833.1">
    <property type="nucleotide sequence ID" value="NZ_CP014841.1"/>
</dbReference>
<accession>A0A160N495</accession>
<feature type="domain" description="Glycosyltransferase subfamily 4-like N-terminal" evidence="2">
    <location>
        <begin position="14"/>
        <end position="161"/>
    </location>
</feature>
<dbReference type="PANTHER" id="PTHR45947">
    <property type="entry name" value="SULFOQUINOVOSYL TRANSFERASE SQD2"/>
    <property type="match status" value="1"/>
</dbReference>
<dbReference type="CDD" id="cd03801">
    <property type="entry name" value="GT4_PimA-like"/>
    <property type="match status" value="1"/>
</dbReference>
<dbReference type="AlphaFoldDB" id="A0A160N495"/>
<name>A0A160N495_9GAMM</name>
<reference evidence="3 4" key="1">
    <citation type="submission" date="2016-02" db="EMBL/GenBank/DDBJ databases">
        <title>Complete genome sequencing and analysis of ATSB10, Dyella thiooxydans isolated from rhizosphere soil of sunflower (Helianthus annuus L.).</title>
        <authorList>
            <person name="Lee Y."/>
            <person name="Hwangbo K."/>
            <person name="Chung H."/>
            <person name="Yoo J."/>
            <person name="Kim K.Y."/>
            <person name="Sa T.M."/>
            <person name="Um Y."/>
            <person name="Madhaiyan M."/>
        </authorList>
    </citation>
    <scope>NUCLEOTIDE SEQUENCE [LARGE SCALE GENOMIC DNA]</scope>
    <source>
        <strain evidence="3 4">ATSB10</strain>
    </source>
</reference>
<evidence type="ECO:0000259" key="2">
    <source>
        <dbReference type="Pfam" id="PF13439"/>
    </source>
</evidence>
<evidence type="ECO:0000313" key="4">
    <source>
        <dbReference type="Proteomes" id="UP000077255"/>
    </source>
</evidence>
<dbReference type="SUPFAM" id="SSF53756">
    <property type="entry name" value="UDP-Glycosyltransferase/glycogen phosphorylase"/>
    <property type="match status" value="1"/>
</dbReference>
<dbReference type="Pfam" id="PF00534">
    <property type="entry name" value="Glycos_transf_1"/>
    <property type="match status" value="1"/>
</dbReference>
<dbReference type="KEGG" id="dtx:ATSB10_33970"/>
<dbReference type="Pfam" id="PF13439">
    <property type="entry name" value="Glyco_transf_4"/>
    <property type="match status" value="1"/>
</dbReference>
<organism evidence="3 4">
    <name type="scientific">Dyella thiooxydans</name>
    <dbReference type="NCBI Taxonomy" id="445710"/>
    <lineage>
        <taxon>Bacteria</taxon>
        <taxon>Pseudomonadati</taxon>
        <taxon>Pseudomonadota</taxon>
        <taxon>Gammaproteobacteria</taxon>
        <taxon>Lysobacterales</taxon>
        <taxon>Rhodanobacteraceae</taxon>
        <taxon>Dyella</taxon>
    </lineage>
</organism>
<evidence type="ECO:0000313" key="3">
    <source>
        <dbReference type="EMBL" id="AND70851.1"/>
    </source>
</evidence>
<dbReference type="STRING" id="445710.ATSB10_33970"/>
<dbReference type="InterPro" id="IPR028098">
    <property type="entry name" value="Glyco_trans_4-like_N"/>
</dbReference>
<keyword evidence="4" id="KW-1185">Reference proteome</keyword>
<dbReference type="PANTHER" id="PTHR45947:SF3">
    <property type="entry name" value="SULFOQUINOVOSYL TRANSFERASE SQD2"/>
    <property type="match status" value="1"/>
</dbReference>
<dbReference type="PATRIC" id="fig|445710.3.peg.3398"/>
<dbReference type="Proteomes" id="UP000077255">
    <property type="component" value="Chromosome"/>
</dbReference>
<protein>
    <submittedName>
        <fullName evidence="3">Glycosyl transferase family 1</fullName>
    </submittedName>
</protein>
<dbReference type="InterPro" id="IPR001296">
    <property type="entry name" value="Glyco_trans_1"/>
</dbReference>
<proteinExistence type="predicted"/>
<feature type="domain" description="Glycosyl transferase family 1" evidence="1">
    <location>
        <begin position="173"/>
        <end position="337"/>
    </location>
</feature>
<dbReference type="InterPro" id="IPR050194">
    <property type="entry name" value="Glycosyltransferase_grp1"/>
</dbReference>
<gene>
    <name evidence="3" type="ORF">ATSB10_33970</name>
</gene>
<dbReference type="EMBL" id="CP014841">
    <property type="protein sequence ID" value="AND70851.1"/>
    <property type="molecule type" value="Genomic_DNA"/>
</dbReference>
<evidence type="ECO:0000259" key="1">
    <source>
        <dbReference type="Pfam" id="PF00534"/>
    </source>
</evidence>